<dbReference type="Proteomes" id="UP000295633">
    <property type="component" value="Unassembled WGS sequence"/>
</dbReference>
<evidence type="ECO:0000256" key="1">
    <source>
        <dbReference type="SAM" id="SignalP"/>
    </source>
</evidence>
<name>A0A4R5YMK9_9MICO</name>
<dbReference type="InterPro" id="IPR035940">
    <property type="entry name" value="CAP_sf"/>
</dbReference>
<protein>
    <submittedName>
        <fullName evidence="3">CAP domain-containing protein</fullName>
    </submittedName>
</protein>
<sequence>MSSFPLARRPLSHRRSALVLTAALALTFAVVPATAASAAVSTSCTGTTQSAVQKRILADVNAARKANGKKALTLNSAMSTVAVNWSGKQAAANRMSHNPRYSSQIPSGWTRAGENVAFGYSPQKVNAAWMTSSGHRANILGSYNRIGIGVACSSKGLPFYTQVFGNYSR</sequence>
<dbReference type="CDD" id="cd05379">
    <property type="entry name" value="CAP_bacterial"/>
    <property type="match status" value="1"/>
</dbReference>
<reference evidence="3 4" key="1">
    <citation type="submission" date="2019-03" db="EMBL/GenBank/DDBJ databases">
        <title>Genome Sequencing and Assembly of Various Microbes Isolated from Partially Reclaimed Soil and Acid Mine Drainage (AMD) Site.</title>
        <authorList>
            <person name="Steinbock B."/>
            <person name="Bechtold R."/>
            <person name="Sevigny J.L."/>
            <person name="Thomas D."/>
            <person name="Cuthill L.R."/>
            <person name="Aveiro Johannsen E.J."/>
            <person name="Thomas K."/>
            <person name="Ghosh A."/>
        </authorList>
    </citation>
    <scope>NUCLEOTIDE SEQUENCE [LARGE SCALE GENOMIC DNA]</scope>
    <source>
        <strain evidence="3 4">F-B2</strain>
    </source>
</reference>
<dbReference type="PANTHER" id="PTHR31157:SF1">
    <property type="entry name" value="SCP DOMAIN-CONTAINING PROTEIN"/>
    <property type="match status" value="1"/>
</dbReference>
<gene>
    <name evidence="3" type="ORF">E2R54_07770</name>
</gene>
<dbReference type="EMBL" id="SMZX01000001">
    <property type="protein sequence ID" value="TDL46309.1"/>
    <property type="molecule type" value="Genomic_DNA"/>
</dbReference>
<dbReference type="RefSeq" id="WP_133399290.1">
    <property type="nucleotide sequence ID" value="NZ_SMZX01000001.1"/>
</dbReference>
<comment type="caution">
    <text evidence="3">The sequence shown here is derived from an EMBL/GenBank/DDBJ whole genome shotgun (WGS) entry which is preliminary data.</text>
</comment>
<evidence type="ECO:0000313" key="3">
    <source>
        <dbReference type="EMBL" id="TDL46309.1"/>
    </source>
</evidence>
<dbReference type="PANTHER" id="PTHR31157">
    <property type="entry name" value="SCP DOMAIN-CONTAINING PROTEIN"/>
    <property type="match status" value="1"/>
</dbReference>
<organism evidence="3 4">
    <name type="scientific">Microbacterium oleivorans</name>
    <dbReference type="NCBI Taxonomy" id="273677"/>
    <lineage>
        <taxon>Bacteria</taxon>
        <taxon>Bacillati</taxon>
        <taxon>Actinomycetota</taxon>
        <taxon>Actinomycetes</taxon>
        <taxon>Micrococcales</taxon>
        <taxon>Microbacteriaceae</taxon>
        <taxon>Microbacterium</taxon>
    </lineage>
</organism>
<keyword evidence="1" id="KW-0732">Signal</keyword>
<proteinExistence type="predicted"/>
<dbReference type="STRING" id="273677.BW34_00911"/>
<feature type="chain" id="PRO_5020374890" evidence="1">
    <location>
        <begin position="36"/>
        <end position="169"/>
    </location>
</feature>
<dbReference type="InterPro" id="IPR014044">
    <property type="entry name" value="CAP_dom"/>
</dbReference>
<dbReference type="Gene3D" id="3.40.33.10">
    <property type="entry name" value="CAP"/>
    <property type="match status" value="1"/>
</dbReference>
<feature type="signal peptide" evidence="1">
    <location>
        <begin position="1"/>
        <end position="35"/>
    </location>
</feature>
<evidence type="ECO:0000259" key="2">
    <source>
        <dbReference type="Pfam" id="PF00188"/>
    </source>
</evidence>
<feature type="domain" description="SCP" evidence="2">
    <location>
        <begin position="58"/>
        <end position="164"/>
    </location>
</feature>
<evidence type="ECO:0000313" key="4">
    <source>
        <dbReference type="Proteomes" id="UP000295633"/>
    </source>
</evidence>
<dbReference type="SUPFAM" id="SSF55797">
    <property type="entry name" value="PR-1-like"/>
    <property type="match status" value="1"/>
</dbReference>
<accession>A0A4R5YMK9</accession>
<dbReference type="AlphaFoldDB" id="A0A4R5YMK9"/>
<dbReference type="Pfam" id="PF00188">
    <property type="entry name" value="CAP"/>
    <property type="match status" value="1"/>
</dbReference>